<evidence type="ECO:0000256" key="2">
    <source>
        <dbReference type="ARBA" id="ARBA00018370"/>
    </source>
</evidence>
<evidence type="ECO:0000313" key="18">
    <source>
        <dbReference type="Proteomes" id="UP001300261"/>
    </source>
</evidence>
<dbReference type="PROSITE" id="PS50198">
    <property type="entry name" value="PPIC_PPIASE_2"/>
    <property type="match status" value="1"/>
</dbReference>
<keyword evidence="3" id="KW-1003">Cell membrane</keyword>
<evidence type="ECO:0000256" key="4">
    <source>
        <dbReference type="ARBA" id="ARBA00022519"/>
    </source>
</evidence>
<dbReference type="InterPro" id="IPR046357">
    <property type="entry name" value="PPIase_dom_sf"/>
</dbReference>
<dbReference type="SUPFAM" id="SSF109998">
    <property type="entry name" value="Triger factor/SurA peptide-binding domain-like"/>
    <property type="match status" value="1"/>
</dbReference>
<sequence>MLDALRRGAGTWIAKLFIALLILSFGIWGITGFFQGYGQNTAATVGDTEVTLLDFERTYRQDLNRLSQQFGRPLTPAEGAAFGIPQQSLGKLIAEAAMNDAAENLKLGVTDERLATIIQSDPAFQGPGGRYDRNRLQQVLRANGYSEDEYVLQRRNIAERSQLAEGIAGGMKAPVSYLEALHTYQQETRTAEYLLVTPEHIGEIEDPSDEVLSAYFEENKADFHAPEYRKIRYIALTPDTLARPEEVAEEDARAEYERRKQDFHEPERRKVRQLSFPSQEAAEEAAAKLQGDATFEDLMAERNLSDSDVTLGVMAKDDFLDEALGEAAFSLAEGQSSGAVEGRFSTVILNVQEIQPEHTQPFEEVKAGIVQDLSKEQAEREILDLLDEVEDARAGGALLDEIGERFSLPVEAPEAFDSSGKSISGGEADLPDAEGLIEGAFDSDIGIENDILQFGERGYLWYDVVEVIPSRERTLDEVRDDVVAAWKQDQLAKRLNDTAAELLAKAEGGTPLEDLATEAGLEVRTATDLQRNAPSEDLGREAISAVFSGPVGTVATAPAADQGRLVLKVTGATVPEFDLSAPEVAAIGDQVSQQLQDTLIGQFVSDQEDKAGVEVNNAAIARIVGLEQN</sequence>
<keyword evidence="14" id="KW-0413">Isomerase</keyword>
<comment type="similarity">
    <text evidence="11">Belongs to the PpiD chaperone family.</text>
</comment>
<feature type="domain" description="PpiC" evidence="16">
    <location>
        <begin position="266"/>
        <end position="353"/>
    </location>
</feature>
<dbReference type="Pfam" id="PF13624">
    <property type="entry name" value="SurA_N_3"/>
    <property type="match status" value="1"/>
</dbReference>
<organism evidence="17 18">
    <name type="scientific">Roseibium salinum</name>
    <dbReference type="NCBI Taxonomy" id="1604349"/>
    <lineage>
        <taxon>Bacteria</taxon>
        <taxon>Pseudomonadati</taxon>
        <taxon>Pseudomonadota</taxon>
        <taxon>Alphaproteobacteria</taxon>
        <taxon>Hyphomicrobiales</taxon>
        <taxon>Stappiaceae</taxon>
        <taxon>Roseibium</taxon>
    </lineage>
</organism>
<evidence type="ECO:0000313" key="17">
    <source>
        <dbReference type="EMBL" id="MCX2722578.1"/>
    </source>
</evidence>
<dbReference type="Pfam" id="PF13145">
    <property type="entry name" value="Rotamase_2"/>
    <property type="match status" value="1"/>
</dbReference>
<proteinExistence type="inferred from homology"/>
<dbReference type="RefSeq" id="WP_265962245.1">
    <property type="nucleotide sequence ID" value="NZ_JAPEVI010000003.1"/>
</dbReference>
<evidence type="ECO:0000256" key="9">
    <source>
        <dbReference type="ARBA" id="ARBA00030642"/>
    </source>
</evidence>
<keyword evidence="5 15" id="KW-0812">Transmembrane</keyword>
<dbReference type="InterPro" id="IPR027304">
    <property type="entry name" value="Trigger_fact/SurA_dom_sf"/>
</dbReference>
<keyword evidence="4" id="KW-0997">Cell inner membrane</keyword>
<evidence type="ECO:0000256" key="14">
    <source>
        <dbReference type="PROSITE-ProRule" id="PRU00278"/>
    </source>
</evidence>
<keyword evidence="18" id="KW-1185">Reference proteome</keyword>
<comment type="subcellular location">
    <subcellularLocation>
        <location evidence="1">Cell inner membrane</location>
        <topology evidence="1">Single-pass type II membrane protein</topology>
        <orientation evidence="1">Periplasmic side</orientation>
    </subcellularLocation>
</comment>
<dbReference type="InterPro" id="IPR052029">
    <property type="entry name" value="PpiD_chaperone"/>
</dbReference>
<keyword evidence="6 15" id="KW-1133">Transmembrane helix</keyword>
<comment type="caution">
    <text evidence="17">The sequence shown here is derived from an EMBL/GenBank/DDBJ whole genome shotgun (WGS) entry which is preliminary data.</text>
</comment>
<dbReference type="PANTHER" id="PTHR47529:SF1">
    <property type="entry name" value="PERIPLASMIC CHAPERONE PPID"/>
    <property type="match status" value="1"/>
</dbReference>
<evidence type="ECO:0000256" key="6">
    <source>
        <dbReference type="ARBA" id="ARBA00022989"/>
    </source>
</evidence>
<evidence type="ECO:0000256" key="10">
    <source>
        <dbReference type="ARBA" id="ARBA00031484"/>
    </source>
</evidence>
<evidence type="ECO:0000256" key="3">
    <source>
        <dbReference type="ARBA" id="ARBA00022475"/>
    </source>
</evidence>
<gene>
    <name evidence="17" type="ORF">ON753_09300</name>
</gene>
<accession>A0ABT3R025</accession>
<evidence type="ECO:0000256" key="8">
    <source>
        <dbReference type="ARBA" id="ARBA00023186"/>
    </source>
</evidence>
<evidence type="ECO:0000256" key="7">
    <source>
        <dbReference type="ARBA" id="ARBA00023136"/>
    </source>
</evidence>
<protein>
    <recommendedName>
        <fullName evidence="2">Parvulin-like PPIase</fullName>
    </recommendedName>
    <alternativeName>
        <fullName evidence="9">Peptidyl-prolyl cis-trans isomerase plp</fullName>
    </alternativeName>
    <alternativeName>
        <fullName evidence="12">Periplasmic chaperone PpiD</fullName>
    </alternativeName>
    <alternativeName>
        <fullName evidence="13">Periplasmic folding chaperone</fullName>
    </alternativeName>
    <alternativeName>
        <fullName evidence="10">Rotamase plp</fullName>
    </alternativeName>
</protein>
<dbReference type="Gene3D" id="1.10.4030.10">
    <property type="entry name" value="Porin chaperone SurA, peptide-binding domain"/>
    <property type="match status" value="1"/>
</dbReference>
<evidence type="ECO:0000256" key="12">
    <source>
        <dbReference type="ARBA" id="ARBA00040743"/>
    </source>
</evidence>
<evidence type="ECO:0000256" key="1">
    <source>
        <dbReference type="ARBA" id="ARBA00004382"/>
    </source>
</evidence>
<evidence type="ECO:0000256" key="13">
    <source>
        <dbReference type="ARBA" id="ARBA00042775"/>
    </source>
</evidence>
<feature type="transmembrane region" description="Helical" evidence="15">
    <location>
        <begin position="12"/>
        <end position="34"/>
    </location>
</feature>
<evidence type="ECO:0000256" key="11">
    <source>
        <dbReference type="ARBA" id="ARBA00038408"/>
    </source>
</evidence>
<reference evidence="17 18" key="1">
    <citation type="journal article" date="2016" name="Int. J. Syst. Evol. Microbiol.">
        <title>Labrenzia salina sp. nov., isolated from the rhizosphere of the halophyte Arthrocnemum macrostachyum.</title>
        <authorList>
            <person name="Camacho M."/>
            <person name="Redondo-Gomez S."/>
            <person name="Rodriguez-Llorente I."/>
            <person name="Rohde M."/>
            <person name="Sproer C."/>
            <person name="Schumann P."/>
            <person name="Klenk H.P."/>
            <person name="Montero-Calasanz M.D.C."/>
        </authorList>
    </citation>
    <scope>NUCLEOTIDE SEQUENCE [LARGE SCALE GENOMIC DNA]</scope>
    <source>
        <strain evidence="17 18">DSM 29163</strain>
    </source>
</reference>
<evidence type="ECO:0000256" key="5">
    <source>
        <dbReference type="ARBA" id="ARBA00022692"/>
    </source>
</evidence>
<dbReference type="SUPFAM" id="SSF54534">
    <property type="entry name" value="FKBP-like"/>
    <property type="match status" value="1"/>
</dbReference>
<keyword evidence="14" id="KW-0697">Rotamase</keyword>
<dbReference type="Proteomes" id="UP001300261">
    <property type="component" value="Unassembled WGS sequence"/>
</dbReference>
<keyword evidence="7 15" id="KW-0472">Membrane</keyword>
<name>A0ABT3R025_9HYPH</name>
<evidence type="ECO:0000259" key="16">
    <source>
        <dbReference type="PROSITE" id="PS50198"/>
    </source>
</evidence>
<dbReference type="EMBL" id="JAPEVI010000003">
    <property type="protein sequence ID" value="MCX2722578.1"/>
    <property type="molecule type" value="Genomic_DNA"/>
</dbReference>
<dbReference type="PANTHER" id="PTHR47529">
    <property type="entry name" value="PEPTIDYL-PROLYL CIS-TRANS ISOMERASE D"/>
    <property type="match status" value="1"/>
</dbReference>
<keyword evidence="8" id="KW-0143">Chaperone</keyword>
<dbReference type="InterPro" id="IPR000297">
    <property type="entry name" value="PPIase_PpiC"/>
</dbReference>
<evidence type="ECO:0000256" key="15">
    <source>
        <dbReference type="SAM" id="Phobius"/>
    </source>
</evidence>
<dbReference type="Gene3D" id="3.10.50.40">
    <property type="match status" value="1"/>
</dbReference>